<reference evidence="4 5" key="1">
    <citation type="submission" date="2014-04" db="EMBL/GenBank/DDBJ databases">
        <title>Characterization and application of a salt tolerant electro-active bacterium.</title>
        <authorList>
            <person name="Yang L."/>
            <person name="Wei S."/>
            <person name="Tay Q.X.M."/>
        </authorList>
    </citation>
    <scope>NUCLEOTIDE SEQUENCE [LARGE SCALE GENOMIC DNA]</scope>
    <source>
        <strain evidence="4 5">LY1</strain>
    </source>
</reference>
<dbReference type="GO" id="GO:0015979">
    <property type="term" value="P:photosynthesis"/>
    <property type="evidence" value="ECO:0007669"/>
    <property type="project" value="UniProtKB-KW"/>
</dbReference>
<protein>
    <recommendedName>
        <fullName evidence="3">Photosynthesis system II assembly factor Ycf48/Hcf136-like domain-containing protein</fullName>
    </recommendedName>
</protein>
<evidence type="ECO:0000313" key="4">
    <source>
        <dbReference type="EMBL" id="KEO73615.1"/>
    </source>
</evidence>
<keyword evidence="5" id="KW-1185">Reference proteome</keyword>
<dbReference type="Gene3D" id="2.130.10.10">
    <property type="entry name" value="YVTN repeat-like/Quinoprotein amine dehydrogenase"/>
    <property type="match status" value="2"/>
</dbReference>
<evidence type="ECO:0000256" key="1">
    <source>
        <dbReference type="ARBA" id="ARBA00022531"/>
    </source>
</evidence>
<dbReference type="Proteomes" id="UP000027821">
    <property type="component" value="Unassembled WGS sequence"/>
</dbReference>
<gene>
    <name evidence="4" type="ORF">EL17_12000</name>
</gene>
<dbReference type="Pfam" id="PF14870">
    <property type="entry name" value="PSII_BNR"/>
    <property type="match status" value="1"/>
</dbReference>
<dbReference type="InterPro" id="IPR015943">
    <property type="entry name" value="WD40/YVTN_repeat-like_dom_sf"/>
</dbReference>
<proteinExistence type="predicted"/>
<dbReference type="STRING" id="1048983.EL17_12000"/>
<dbReference type="eggNOG" id="COG4447">
    <property type="taxonomic scope" value="Bacteria"/>
</dbReference>
<evidence type="ECO:0000256" key="2">
    <source>
        <dbReference type="ARBA" id="ARBA00023276"/>
    </source>
</evidence>
<dbReference type="PROSITE" id="PS51257">
    <property type="entry name" value="PROKAR_LIPOPROTEIN"/>
    <property type="match status" value="1"/>
</dbReference>
<accession>A0A074KZL2</accession>
<dbReference type="RefSeq" id="WP_035074510.1">
    <property type="nucleotide sequence ID" value="NZ_JMIH01000021.1"/>
</dbReference>
<dbReference type="AlphaFoldDB" id="A0A074KZL2"/>
<dbReference type="GO" id="GO:0009523">
    <property type="term" value="C:photosystem II"/>
    <property type="evidence" value="ECO:0007669"/>
    <property type="project" value="UniProtKB-KW"/>
</dbReference>
<evidence type="ECO:0000313" key="5">
    <source>
        <dbReference type="Proteomes" id="UP000027821"/>
    </source>
</evidence>
<dbReference type="SUPFAM" id="SSF110296">
    <property type="entry name" value="Oligoxyloglucan reducing end-specific cellobiohydrolase"/>
    <property type="match status" value="1"/>
</dbReference>
<dbReference type="InterPro" id="IPR028203">
    <property type="entry name" value="PSII_CF48-like_dom"/>
</dbReference>
<evidence type="ECO:0000259" key="3">
    <source>
        <dbReference type="Pfam" id="PF14870"/>
    </source>
</evidence>
<organism evidence="4 5">
    <name type="scientific">Anditalea andensis</name>
    <dbReference type="NCBI Taxonomy" id="1048983"/>
    <lineage>
        <taxon>Bacteria</taxon>
        <taxon>Pseudomonadati</taxon>
        <taxon>Bacteroidota</taxon>
        <taxon>Cytophagia</taxon>
        <taxon>Cytophagales</taxon>
        <taxon>Cytophagaceae</taxon>
        <taxon>Anditalea</taxon>
    </lineage>
</organism>
<dbReference type="OrthoDB" id="9813892at2"/>
<comment type="caution">
    <text evidence="4">The sequence shown here is derived from an EMBL/GenBank/DDBJ whole genome shotgun (WGS) entry which is preliminary data.</text>
</comment>
<dbReference type="PANTHER" id="PTHR47199">
    <property type="entry name" value="PHOTOSYSTEM II STABILITY/ASSEMBLY FACTOR HCF136, CHLOROPLASTIC"/>
    <property type="match status" value="1"/>
</dbReference>
<sequence length="349" mass="38015">MTNRVLVFFIIISILTSCETRQHKGEYTDPQGWIIFDSGTAGSIRGLSPLTEEIAWATGSGGTWMKTIDGGQTWSHGLINGMDSVDFRDIEAINAATAIALSAGQPAAIYKTIDGGNSWQQIYEGSKEDFFNGMEFVNEKQGFVYGDPVEGIWVILRTLDAGETWEQLRNTPTAKEGEAGFAASGSAMVIEEDEIWLASGGTNSNIYYTHNRGGRWETIDTPIQQGTISQGIFSLCMIDNRNLIAVGGDFEAPDDASNNIILSHDEGKSWISNKGKKPQGYRSGVTYFPRFHWLITVGPNGSDYSSDGGENWVKFSDDGFHAVKLSKSGGSVWASGSNGIVAKLDYTKR</sequence>
<keyword evidence="1" id="KW-0602">Photosynthesis</keyword>
<keyword evidence="2" id="KW-0604">Photosystem II</keyword>
<dbReference type="PANTHER" id="PTHR47199:SF2">
    <property type="entry name" value="PHOTOSYSTEM II STABILITY_ASSEMBLY FACTOR HCF136, CHLOROPLASTIC"/>
    <property type="match status" value="1"/>
</dbReference>
<feature type="domain" description="Photosynthesis system II assembly factor Ycf48/Hcf136-like" evidence="3">
    <location>
        <begin position="51"/>
        <end position="123"/>
    </location>
</feature>
<dbReference type="EMBL" id="JMIH01000021">
    <property type="protein sequence ID" value="KEO73615.1"/>
    <property type="molecule type" value="Genomic_DNA"/>
</dbReference>
<name>A0A074KZL2_9BACT</name>